<dbReference type="PANTHER" id="PTHR19865">
    <property type="entry name" value="U3 SMALL NUCLEOLAR RNA INTERACTING PROTEIN 2"/>
    <property type="match status" value="1"/>
</dbReference>
<dbReference type="InterPro" id="IPR015943">
    <property type="entry name" value="WD40/YVTN_repeat-like_dom_sf"/>
</dbReference>
<evidence type="ECO:0000256" key="3">
    <source>
        <dbReference type="ARBA" id="ARBA00022737"/>
    </source>
</evidence>
<dbReference type="Pfam" id="PF00400">
    <property type="entry name" value="WD40"/>
    <property type="match status" value="4"/>
</dbReference>
<keyword evidence="8" id="KW-1185">Reference proteome</keyword>
<reference evidence="8" key="1">
    <citation type="journal article" date="2020" name="Stud. Mycol.">
        <title>101 Dothideomycetes genomes: A test case for predicting lifestyles and emergence of pathogens.</title>
        <authorList>
            <person name="Haridas S."/>
            <person name="Albert R."/>
            <person name="Binder M."/>
            <person name="Bloem J."/>
            <person name="LaButti K."/>
            <person name="Salamov A."/>
            <person name="Andreopoulos B."/>
            <person name="Baker S."/>
            <person name="Barry K."/>
            <person name="Bills G."/>
            <person name="Bluhm B."/>
            <person name="Cannon C."/>
            <person name="Castanera R."/>
            <person name="Culley D."/>
            <person name="Daum C."/>
            <person name="Ezra D."/>
            <person name="Gonzalez J."/>
            <person name="Henrissat B."/>
            <person name="Kuo A."/>
            <person name="Liang C."/>
            <person name="Lipzen A."/>
            <person name="Lutzoni F."/>
            <person name="Magnuson J."/>
            <person name="Mondo S."/>
            <person name="Nolan M."/>
            <person name="Ohm R."/>
            <person name="Pangilinan J."/>
            <person name="Park H.-J."/>
            <person name="Ramirez L."/>
            <person name="Alfaro M."/>
            <person name="Sun H."/>
            <person name="Tritt A."/>
            <person name="Yoshinaga Y."/>
            <person name="Zwiers L.-H."/>
            <person name="Turgeon B."/>
            <person name="Goodwin S."/>
            <person name="Spatafora J."/>
            <person name="Crous P."/>
            <person name="Grigoriev I."/>
        </authorList>
    </citation>
    <scope>NUCLEOTIDE SEQUENCE [LARGE SCALE GENOMIC DNA]</scope>
    <source>
        <strain evidence="8">CBS 304.66</strain>
    </source>
</reference>
<comment type="subcellular location">
    <subcellularLocation>
        <location evidence="1">Nucleus</location>
    </subcellularLocation>
</comment>
<feature type="region of interest" description="Disordered" evidence="6">
    <location>
        <begin position="1"/>
        <end position="81"/>
    </location>
</feature>
<comment type="caution">
    <text evidence="7">The sequence shown here is derived from an EMBL/GenBank/DDBJ whole genome shotgun (WGS) entry which is preliminary data.</text>
</comment>
<name>A0A9P4KCF4_9PLEO</name>
<keyword evidence="4" id="KW-0539">Nucleus</keyword>
<evidence type="ECO:0000313" key="7">
    <source>
        <dbReference type="EMBL" id="KAF2265656.1"/>
    </source>
</evidence>
<feature type="compositionally biased region" description="Polar residues" evidence="6">
    <location>
        <begin position="1"/>
        <end position="10"/>
    </location>
</feature>
<evidence type="ECO:0000256" key="4">
    <source>
        <dbReference type="ARBA" id="ARBA00023242"/>
    </source>
</evidence>
<feature type="compositionally biased region" description="Polar residues" evidence="6">
    <location>
        <begin position="29"/>
        <end position="38"/>
    </location>
</feature>
<dbReference type="SMART" id="SM00320">
    <property type="entry name" value="WD40"/>
    <property type="match status" value="5"/>
</dbReference>
<protein>
    <submittedName>
        <fullName evidence="7">Small nucleolar ribonucleoprotein-like protein complex subunit</fullName>
    </submittedName>
</protein>
<evidence type="ECO:0000313" key="8">
    <source>
        <dbReference type="Proteomes" id="UP000800093"/>
    </source>
</evidence>
<dbReference type="PANTHER" id="PTHR19865:SF0">
    <property type="entry name" value="U3 SMALL NUCLEOLAR RNA-INTERACTING PROTEIN 2"/>
    <property type="match status" value="1"/>
</dbReference>
<dbReference type="GO" id="GO:0034511">
    <property type="term" value="F:U3 snoRNA binding"/>
    <property type="evidence" value="ECO:0007669"/>
    <property type="project" value="InterPro"/>
</dbReference>
<proteinExistence type="predicted"/>
<evidence type="ECO:0000256" key="5">
    <source>
        <dbReference type="PROSITE-ProRule" id="PRU00221"/>
    </source>
</evidence>
<dbReference type="InterPro" id="IPR036322">
    <property type="entry name" value="WD40_repeat_dom_sf"/>
</dbReference>
<dbReference type="PROSITE" id="PS50082">
    <property type="entry name" value="WD_REPEATS_2"/>
    <property type="match status" value="2"/>
</dbReference>
<dbReference type="Gene3D" id="2.130.10.10">
    <property type="entry name" value="YVTN repeat-like/Quinoprotein amine dehydrogenase"/>
    <property type="match status" value="1"/>
</dbReference>
<dbReference type="InterPro" id="IPR039241">
    <property type="entry name" value="Rrp9-like"/>
</dbReference>
<dbReference type="InterPro" id="IPR001680">
    <property type="entry name" value="WD40_rpt"/>
</dbReference>
<accession>A0A9P4KCF4</accession>
<dbReference type="OrthoDB" id="189968at2759"/>
<organism evidence="7 8">
    <name type="scientific">Lojkania enalia</name>
    <dbReference type="NCBI Taxonomy" id="147567"/>
    <lineage>
        <taxon>Eukaryota</taxon>
        <taxon>Fungi</taxon>
        <taxon>Dikarya</taxon>
        <taxon>Ascomycota</taxon>
        <taxon>Pezizomycotina</taxon>
        <taxon>Dothideomycetes</taxon>
        <taxon>Pleosporomycetidae</taxon>
        <taxon>Pleosporales</taxon>
        <taxon>Pleosporales incertae sedis</taxon>
        <taxon>Lojkania</taxon>
    </lineage>
</organism>
<keyword evidence="2 5" id="KW-0853">WD repeat</keyword>
<sequence>MSSFFTSPASQRKRKRTESSVLASKKRNVASSTSQTPKSFRRKEREESITGSESSGDEGEDVLSEGHEGSGDSSGGEGETAAERRLKLAEQYLENIRNEVQDDYGFDAAEIDRDLIAERLKEDVAETKGRVYRRIADNLDFEAAVHAFGKSKLQHSVTGCAIRLPYAWTISKDLVVEKWVIADPKMYNTHNPHRPTNITPRRTPKKLFWRKGNIHKSKDKNFLGHTGAILSIAVSDSGRFLATGDKNARLIIWDADTLTPRKLFVQHRDAITSLAFRRGTEQLFSASADRTIKIWSASELAYVETLFGHQDTIVGIAGGLDPNQETCISVGARDRTARLWKVVEESQLVFRGGGTAKQKSIEKLRKSRFGGKVDDDAETMGQPNGVHEEEDPPIAYAEGSIDCVALLDAGLFVTGSDNGTLSLWSVNKKKPLFTIPLAHGRDPPLPPEAISANKDAVETGIRGPRLPRYITALTTVPFADLILTGSWDGWIRAWRIGPEKRTIEALGKVGRSTPTAEDVLIDDSEQFLIHPNEINRDAILIRGIINSLAVYERGDRGKDGLCVVAAVGKEHRLGRWMSANVQNGIVVFEVPRKMIANEAEDALEEEEDE</sequence>
<dbReference type="InterPro" id="IPR019775">
    <property type="entry name" value="WD40_repeat_CS"/>
</dbReference>
<dbReference type="PROSITE" id="PS50294">
    <property type="entry name" value="WD_REPEATS_REGION"/>
    <property type="match status" value="2"/>
</dbReference>
<feature type="repeat" description="WD" evidence="5">
    <location>
        <begin position="264"/>
        <end position="305"/>
    </location>
</feature>
<gene>
    <name evidence="7" type="ORF">CC78DRAFT_532320</name>
</gene>
<evidence type="ECO:0000256" key="1">
    <source>
        <dbReference type="ARBA" id="ARBA00004123"/>
    </source>
</evidence>
<dbReference type="AlphaFoldDB" id="A0A9P4KCF4"/>
<dbReference type="EMBL" id="ML986604">
    <property type="protein sequence ID" value="KAF2265656.1"/>
    <property type="molecule type" value="Genomic_DNA"/>
</dbReference>
<dbReference type="Proteomes" id="UP000800093">
    <property type="component" value="Unassembled WGS sequence"/>
</dbReference>
<dbReference type="SUPFAM" id="SSF50978">
    <property type="entry name" value="WD40 repeat-like"/>
    <property type="match status" value="1"/>
</dbReference>
<dbReference type="PROSITE" id="PS00678">
    <property type="entry name" value="WD_REPEATS_1"/>
    <property type="match status" value="1"/>
</dbReference>
<feature type="repeat" description="WD" evidence="5">
    <location>
        <begin position="222"/>
        <end position="257"/>
    </location>
</feature>
<evidence type="ECO:0000256" key="6">
    <source>
        <dbReference type="SAM" id="MobiDB-lite"/>
    </source>
</evidence>
<evidence type="ECO:0000256" key="2">
    <source>
        <dbReference type="ARBA" id="ARBA00022574"/>
    </source>
</evidence>
<dbReference type="GO" id="GO:0032040">
    <property type="term" value="C:small-subunit processome"/>
    <property type="evidence" value="ECO:0007669"/>
    <property type="project" value="TreeGrafter"/>
</dbReference>
<keyword evidence="3" id="KW-0677">Repeat</keyword>